<keyword evidence="4" id="KW-1185">Reference proteome</keyword>
<feature type="signal peptide" evidence="2">
    <location>
        <begin position="1"/>
        <end position="18"/>
    </location>
</feature>
<feature type="chain" id="PRO_5044806148" evidence="2">
    <location>
        <begin position="19"/>
        <end position="237"/>
    </location>
</feature>
<dbReference type="PANTHER" id="PTHR36069:SF3">
    <property type="entry name" value="FAS1 DOMAIN-CONTAINING PROTEIN"/>
    <property type="match status" value="1"/>
</dbReference>
<proteinExistence type="predicted"/>
<evidence type="ECO:0000256" key="2">
    <source>
        <dbReference type="SAM" id="SignalP"/>
    </source>
</evidence>
<dbReference type="EMBL" id="JBGMDY010000003">
    <property type="protein sequence ID" value="KAL2341380.1"/>
    <property type="molecule type" value="Genomic_DNA"/>
</dbReference>
<dbReference type="InterPro" id="IPR053339">
    <property type="entry name" value="FAS1_domain_protein"/>
</dbReference>
<feature type="compositionally biased region" description="Basic and acidic residues" evidence="1">
    <location>
        <begin position="226"/>
        <end position="237"/>
    </location>
</feature>
<name>A0ABD1MZW8_9FABA</name>
<accession>A0ABD1MZW8</accession>
<dbReference type="Proteomes" id="UP001603857">
    <property type="component" value="Unassembled WGS sequence"/>
</dbReference>
<dbReference type="PANTHER" id="PTHR36069">
    <property type="entry name" value="EXPRESSED PROTEIN-RELATED"/>
    <property type="match status" value="1"/>
</dbReference>
<gene>
    <name evidence="3" type="ORF">Fmac_009320</name>
</gene>
<sequence>MALPSLFVLLFLLGFVESQPITHPFNHTDMKAAIRDMTAKSYYGFAMLLQMLNGSSQPSARELTFLMPDDKELSASSISIYEVEEFVLKHAIPMPLYFNDLSHFPTGTLVPSGISLLIMRKLFQLIVEVCQHPSLQLQPIPSSISAERRRTLKKISGGIKKELRLISSSIQKKIGREESVSYFFRSFSPNASLLSTPEENSQEDLVRNQEGVSPHQFFNPGDDLLEGEHQDRGNGML</sequence>
<keyword evidence="2" id="KW-0732">Signal</keyword>
<protein>
    <submittedName>
        <fullName evidence="3">Uncharacterized protein</fullName>
    </submittedName>
</protein>
<feature type="region of interest" description="Disordered" evidence="1">
    <location>
        <begin position="212"/>
        <end position="237"/>
    </location>
</feature>
<evidence type="ECO:0000313" key="4">
    <source>
        <dbReference type="Proteomes" id="UP001603857"/>
    </source>
</evidence>
<evidence type="ECO:0000256" key="1">
    <source>
        <dbReference type="SAM" id="MobiDB-lite"/>
    </source>
</evidence>
<reference evidence="3 4" key="1">
    <citation type="submission" date="2024-08" db="EMBL/GenBank/DDBJ databases">
        <title>Insights into the chromosomal genome structure of Flemingia macrophylla.</title>
        <authorList>
            <person name="Ding Y."/>
            <person name="Zhao Y."/>
            <person name="Bi W."/>
            <person name="Wu M."/>
            <person name="Zhao G."/>
            <person name="Gong Y."/>
            <person name="Li W."/>
            <person name="Zhang P."/>
        </authorList>
    </citation>
    <scope>NUCLEOTIDE SEQUENCE [LARGE SCALE GENOMIC DNA]</scope>
    <source>
        <strain evidence="3">DYQJB</strain>
        <tissue evidence="3">Leaf</tissue>
    </source>
</reference>
<comment type="caution">
    <text evidence="3">The sequence shown here is derived from an EMBL/GenBank/DDBJ whole genome shotgun (WGS) entry which is preliminary data.</text>
</comment>
<dbReference type="AlphaFoldDB" id="A0ABD1MZW8"/>
<organism evidence="3 4">
    <name type="scientific">Flemingia macrophylla</name>
    <dbReference type="NCBI Taxonomy" id="520843"/>
    <lineage>
        <taxon>Eukaryota</taxon>
        <taxon>Viridiplantae</taxon>
        <taxon>Streptophyta</taxon>
        <taxon>Embryophyta</taxon>
        <taxon>Tracheophyta</taxon>
        <taxon>Spermatophyta</taxon>
        <taxon>Magnoliopsida</taxon>
        <taxon>eudicotyledons</taxon>
        <taxon>Gunneridae</taxon>
        <taxon>Pentapetalae</taxon>
        <taxon>rosids</taxon>
        <taxon>fabids</taxon>
        <taxon>Fabales</taxon>
        <taxon>Fabaceae</taxon>
        <taxon>Papilionoideae</taxon>
        <taxon>50 kb inversion clade</taxon>
        <taxon>NPAAA clade</taxon>
        <taxon>indigoferoid/millettioid clade</taxon>
        <taxon>Phaseoleae</taxon>
        <taxon>Flemingia</taxon>
    </lineage>
</organism>
<evidence type="ECO:0000313" key="3">
    <source>
        <dbReference type="EMBL" id="KAL2341380.1"/>
    </source>
</evidence>